<dbReference type="EMBL" id="CP015840">
    <property type="protein sequence ID" value="ANG66458.1"/>
    <property type="molecule type" value="Genomic_DNA"/>
</dbReference>
<feature type="transmembrane region" description="Helical" evidence="9">
    <location>
        <begin position="94"/>
        <end position="116"/>
    </location>
</feature>
<evidence type="ECO:0000313" key="12">
    <source>
        <dbReference type="Proteomes" id="UP000019147"/>
    </source>
</evidence>
<feature type="transmembrane region" description="Helical" evidence="9">
    <location>
        <begin position="322"/>
        <end position="343"/>
    </location>
</feature>
<dbReference type="SUPFAM" id="SSF103473">
    <property type="entry name" value="MFS general substrate transporter"/>
    <property type="match status" value="1"/>
</dbReference>
<dbReference type="PANTHER" id="PTHR31187:SF1">
    <property type="entry name" value="ADP,ATP CARRIER PROTEIN 1"/>
    <property type="match status" value="1"/>
</dbReference>
<dbReference type="GO" id="GO:0005471">
    <property type="term" value="F:ATP:ADP antiporter activity"/>
    <property type="evidence" value="ECO:0007669"/>
    <property type="project" value="InterPro"/>
</dbReference>
<feature type="transmembrane region" description="Helical" evidence="9">
    <location>
        <begin position="184"/>
        <end position="204"/>
    </location>
</feature>
<feature type="transmembrane region" description="Helical" evidence="9">
    <location>
        <begin position="456"/>
        <end position="483"/>
    </location>
</feature>
<dbReference type="GeneID" id="81478454"/>
<organism evidence="11 12">
    <name type="scientific">Chlamydia gallinacea 08-1274/3</name>
    <dbReference type="NCBI Taxonomy" id="1143323"/>
    <lineage>
        <taxon>Bacteria</taxon>
        <taxon>Pseudomonadati</taxon>
        <taxon>Chlamydiota</taxon>
        <taxon>Chlamydiia</taxon>
        <taxon>Chlamydiales</taxon>
        <taxon>Chlamydiaceae</taxon>
        <taxon>Chlamydia/Chlamydophila group</taxon>
        <taxon>Chlamydia</taxon>
    </lineage>
</organism>
<protein>
    <recommendedName>
        <fullName evidence="9">ADP,ATP carrier protein</fullName>
    </recommendedName>
</protein>
<dbReference type="InterPro" id="IPR004667">
    <property type="entry name" value="ADP_ATP_car_bac_type"/>
</dbReference>
<evidence type="ECO:0000256" key="1">
    <source>
        <dbReference type="ARBA" id="ARBA00004141"/>
    </source>
</evidence>
<feature type="transmembrane region" description="Helical" evidence="9">
    <location>
        <begin position="224"/>
        <end position="245"/>
    </location>
</feature>
<feature type="transmembrane region" description="Helical" evidence="9">
    <location>
        <begin position="350"/>
        <end position="376"/>
    </location>
</feature>
<dbReference type="KEGG" id="cgz:M787_003935"/>
<sequence>MTQTAEKPFGKWRSFLWPIHTHELKKVLPMFLMFFCIAFNYTILRDTKDTLIVTAPGSGAEAIPFIKLWLVVPCAVVFMLIYAKLSNILNKQALFYAVISPFLLFFVLFPTVIYPFRDILHPTNFADKLQSFLPQGLAGCVAMLRNWTFAAFYVLSELWGSVMLSLMFWGFANEITKISEAKRFYALFGVGANIALLASGRSIIWASKLRASAAANTDPWGLSLYLLMGMVLLSGAVIVLCYWWMNKYVLTDPRFYTPETNKSKKSKPKMSIKESFAYLARSPYMLYLALLVICYGICINLVEVTWKSQLKMQYPNANEYSQFMGNFSFWTGVVSVFVMLFIGGNVIRKFGWLTGALVTPVMVLATGVLFFTLVIFRDQSSGIVTALGTTPLMLAVIVGAVQNILSKSTKYALFDATKEMAYIPLDQEQKVKGKAAIDVVAARFGKSGGSLIQQGLLVICGSIGAMTPYLAIALFVIISIWLISATKLNKLFLIQSALKEQEASIEGEAAATVNTVEEPSEPSIQGTPAVENASS</sequence>
<feature type="transmembrane region" description="Helical" evidence="9">
    <location>
        <begin position="27"/>
        <end position="44"/>
    </location>
</feature>
<evidence type="ECO:0000256" key="4">
    <source>
        <dbReference type="ARBA" id="ARBA00022692"/>
    </source>
</evidence>
<reference evidence="11 12" key="1">
    <citation type="journal article" date="2014" name="Syst. Appl. Microbiol.">
        <title>Evidence for the existence of two new members of the family Chlamydiaceae and proposal of Chlamydia avium sp. nov. and Chlamydia gallinacea sp. nov.</title>
        <authorList>
            <person name="Sachse K."/>
            <person name="Laroucau K."/>
            <person name="Riege K."/>
            <person name="Wehner S."/>
            <person name="Dilcher M."/>
            <person name="Creasy H.H."/>
            <person name="Weidmann M."/>
            <person name="Myers G."/>
            <person name="Vorimore F."/>
            <person name="Vicari N."/>
            <person name="Magnino S."/>
            <person name="Liebler-Tenorio E."/>
            <person name="Ruettger A."/>
            <person name="Bavoil P.M."/>
            <person name="Hufert F.T."/>
            <person name="Rossello-Mora R."/>
            <person name="Marz M."/>
        </authorList>
    </citation>
    <scope>NUCLEOTIDE SEQUENCE [LARGE SCALE GENOMIC DNA]</scope>
    <source>
        <strain evidence="11 12">08-1274/3</strain>
    </source>
</reference>
<dbReference type="AlphaFoldDB" id="A0A173DZV0"/>
<dbReference type="Pfam" id="PF03219">
    <property type="entry name" value="TLC"/>
    <property type="match status" value="1"/>
</dbReference>
<keyword evidence="7 9" id="KW-1133">Transmembrane helix</keyword>
<keyword evidence="8 9" id="KW-0472">Membrane</keyword>
<feature type="transmembrane region" description="Helical" evidence="9">
    <location>
        <begin position="64"/>
        <end position="82"/>
    </location>
</feature>
<feature type="transmembrane region" description="Helical" evidence="9">
    <location>
        <begin position="284"/>
        <end position="302"/>
    </location>
</feature>
<evidence type="ECO:0000256" key="5">
    <source>
        <dbReference type="ARBA" id="ARBA00022741"/>
    </source>
</evidence>
<evidence type="ECO:0000256" key="10">
    <source>
        <dbReference type="SAM" id="MobiDB-lite"/>
    </source>
</evidence>
<evidence type="ECO:0000256" key="8">
    <source>
        <dbReference type="ARBA" id="ARBA00023136"/>
    </source>
</evidence>
<proteinExistence type="inferred from homology"/>
<evidence type="ECO:0000313" key="11">
    <source>
        <dbReference type="EMBL" id="ANG66458.1"/>
    </source>
</evidence>
<feature type="region of interest" description="Disordered" evidence="10">
    <location>
        <begin position="512"/>
        <end position="535"/>
    </location>
</feature>
<dbReference type="GO" id="GO:0016020">
    <property type="term" value="C:membrane"/>
    <property type="evidence" value="ECO:0007669"/>
    <property type="project" value="UniProtKB-SubCell"/>
</dbReference>
<evidence type="ECO:0000256" key="3">
    <source>
        <dbReference type="ARBA" id="ARBA00022448"/>
    </source>
</evidence>
<evidence type="ECO:0000256" key="2">
    <source>
        <dbReference type="ARBA" id="ARBA00007127"/>
    </source>
</evidence>
<comment type="subcellular location">
    <subcellularLocation>
        <location evidence="1 9">Membrane</location>
        <topology evidence="1 9">Multi-pass membrane protein</topology>
    </subcellularLocation>
</comment>
<gene>
    <name evidence="11" type="ORF">M787_003935</name>
</gene>
<evidence type="ECO:0000256" key="6">
    <source>
        <dbReference type="ARBA" id="ARBA00022840"/>
    </source>
</evidence>
<keyword evidence="3 9" id="KW-0813">Transport</keyword>
<dbReference type="InterPro" id="IPR036259">
    <property type="entry name" value="MFS_trans_sf"/>
</dbReference>
<dbReference type="Proteomes" id="UP000019147">
    <property type="component" value="Chromosome"/>
</dbReference>
<accession>A0A173DZV0</accession>
<evidence type="ECO:0000256" key="9">
    <source>
        <dbReference type="RuleBase" id="RU363121"/>
    </source>
</evidence>
<name>A0A173DZV0_9CHLA</name>
<dbReference type="GO" id="GO:0005524">
    <property type="term" value="F:ATP binding"/>
    <property type="evidence" value="ECO:0007669"/>
    <property type="project" value="UniProtKB-KW"/>
</dbReference>
<dbReference type="NCBIfam" id="TIGR00769">
    <property type="entry name" value="AAA"/>
    <property type="match status" value="1"/>
</dbReference>
<keyword evidence="6 9" id="KW-0067">ATP-binding</keyword>
<dbReference type="OrthoDB" id="19786at2"/>
<keyword evidence="5 9" id="KW-0547">Nucleotide-binding</keyword>
<dbReference type="PANTHER" id="PTHR31187">
    <property type="match status" value="1"/>
</dbReference>
<comment type="similarity">
    <text evidence="2 9">Belongs to the ADP/ATP translocase tlc family.</text>
</comment>
<dbReference type="eggNOG" id="COG3202">
    <property type="taxonomic scope" value="Bacteria"/>
</dbReference>
<dbReference type="RefSeq" id="WP_021828277.1">
    <property type="nucleotide sequence ID" value="NZ_CP015840.1"/>
</dbReference>
<dbReference type="STRING" id="1143323.M787_003935"/>
<evidence type="ECO:0000256" key="7">
    <source>
        <dbReference type="ARBA" id="ARBA00022989"/>
    </source>
</evidence>
<feature type="transmembrane region" description="Helical" evidence="9">
    <location>
        <begin position="382"/>
        <end position="401"/>
    </location>
</feature>
<keyword evidence="4 9" id="KW-0812">Transmembrane</keyword>
<feature type="transmembrane region" description="Helical" evidence="9">
    <location>
        <begin position="151"/>
        <end position="172"/>
    </location>
</feature>